<reference evidence="2 3" key="1">
    <citation type="submission" date="2017-01" db="EMBL/GenBank/DDBJ databases">
        <authorList>
            <person name="Mah S.A."/>
            <person name="Swanson W.J."/>
            <person name="Moy G.W."/>
            <person name="Vacquier V.D."/>
        </authorList>
    </citation>
    <scope>NUCLEOTIDE SEQUENCE [LARGE SCALE GENOMIC DNA]</scope>
    <source>
        <strain evidence="2 3">DSM 45758</strain>
    </source>
</reference>
<dbReference type="InterPro" id="IPR032710">
    <property type="entry name" value="NTF2-like_dom_sf"/>
</dbReference>
<dbReference type="OrthoDB" id="3681559at2"/>
<dbReference type="Pfam" id="PF12680">
    <property type="entry name" value="SnoaL_2"/>
    <property type="match status" value="1"/>
</dbReference>
<keyword evidence="2" id="KW-0413">Isomerase</keyword>
<name>A0A1N7CXG3_9ACTN</name>
<dbReference type="Proteomes" id="UP000186004">
    <property type="component" value="Unassembled WGS sequence"/>
</dbReference>
<evidence type="ECO:0000259" key="1">
    <source>
        <dbReference type="Pfam" id="PF12680"/>
    </source>
</evidence>
<organism evidence="2 3">
    <name type="scientific">Micromonospora avicenniae</name>
    <dbReference type="NCBI Taxonomy" id="1198245"/>
    <lineage>
        <taxon>Bacteria</taxon>
        <taxon>Bacillati</taxon>
        <taxon>Actinomycetota</taxon>
        <taxon>Actinomycetes</taxon>
        <taxon>Micromonosporales</taxon>
        <taxon>Micromonosporaceae</taxon>
        <taxon>Micromonospora</taxon>
    </lineage>
</organism>
<keyword evidence="3" id="KW-1185">Reference proteome</keyword>
<dbReference type="EMBL" id="FTNF01000014">
    <property type="protein sequence ID" value="SIR68271.1"/>
    <property type="molecule type" value="Genomic_DNA"/>
</dbReference>
<evidence type="ECO:0000313" key="2">
    <source>
        <dbReference type="EMBL" id="SIR68271.1"/>
    </source>
</evidence>
<protein>
    <submittedName>
        <fullName evidence="2">Ketosteroid isomerase-related protein</fullName>
    </submittedName>
</protein>
<dbReference type="InterPro" id="IPR037401">
    <property type="entry name" value="SnoaL-like"/>
</dbReference>
<proteinExistence type="predicted"/>
<dbReference type="GO" id="GO:0016853">
    <property type="term" value="F:isomerase activity"/>
    <property type="evidence" value="ECO:0007669"/>
    <property type="project" value="UniProtKB-KW"/>
</dbReference>
<evidence type="ECO:0000313" key="3">
    <source>
        <dbReference type="Proteomes" id="UP000186004"/>
    </source>
</evidence>
<dbReference type="STRING" id="1198245.SAMN05444858_11492"/>
<dbReference type="Gene3D" id="3.10.450.50">
    <property type="match status" value="1"/>
</dbReference>
<dbReference type="AlphaFoldDB" id="A0A1N7CXG3"/>
<feature type="domain" description="SnoaL-like" evidence="1">
    <location>
        <begin position="25"/>
        <end position="128"/>
    </location>
</feature>
<gene>
    <name evidence="2" type="ORF">SAMN05444858_11492</name>
</gene>
<accession>A0A1N7CXG3</accession>
<dbReference type="RefSeq" id="WP_076472494.1">
    <property type="nucleotide sequence ID" value="NZ_FTNF01000014.1"/>
</dbReference>
<sequence>MRTPEETVRTVAAGVCRLMRGGLTAAEEAAQFDELAACYAEHTDVRHPLNPLGDTALRSRAAVREHFSAGPGRPTGVQRYDIVDDHVYTTADPEVVIFEFRYAGVIDGRTFTMPCIFVVRVRDGEIVESRDYVDHVAGARAFGRLPALAAALTTGDSSDRPGPARS</sequence>
<dbReference type="SUPFAM" id="SSF54427">
    <property type="entry name" value="NTF2-like"/>
    <property type="match status" value="1"/>
</dbReference>